<evidence type="ECO:0000256" key="11">
    <source>
        <dbReference type="SAM" id="Phobius"/>
    </source>
</evidence>
<dbReference type="InterPro" id="IPR011330">
    <property type="entry name" value="Glyco_hydro/deAcase_b/a-brl"/>
</dbReference>
<evidence type="ECO:0000256" key="2">
    <source>
        <dbReference type="ARBA" id="ARBA00009792"/>
    </source>
</evidence>
<feature type="region of interest" description="Disordered" evidence="10">
    <location>
        <begin position="1006"/>
        <end position="1034"/>
    </location>
</feature>
<evidence type="ECO:0000313" key="15">
    <source>
        <dbReference type="Proteomes" id="UP000241769"/>
    </source>
</evidence>
<dbReference type="SUPFAM" id="SSF88688">
    <property type="entry name" value="Families 57/38 glycoside transferase middle domain"/>
    <property type="match status" value="1"/>
</dbReference>
<protein>
    <recommendedName>
        <fullName evidence="3 9">Alpha-mannosidase</fullName>
        <ecNumber evidence="9">3.2.1.-</ecNumber>
    </recommendedName>
</protein>
<dbReference type="PANTHER" id="PTHR11607">
    <property type="entry name" value="ALPHA-MANNOSIDASE"/>
    <property type="match status" value="1"/>
</dbReference>
<accession>A0A2P6N5N2</accession>
<keyword evidence="5 9" id="KW-0378">Hydrolase</keyword>
<feature type="compositionally biased region" description="Basic and acidic residues" evidence="10">
    <location>
        <begin position="1009"/>
        <end position="1018"/>
    </location>
</feature>
<dbReference type="InterPro" id="IPR013780">
    <property type="entry name" value="Glyco_hydro_b"/>
</dbReference>
<dbReference type="Gene3D" id="3.20.110.10">
    <property type="entry name" value="Glycoside hydrolase 38, N terminal domain"/>
    <property type="match status" value="1"/>
</dbReference>
<keyword evidence="4 9" id="KW-0479">Metal-binding</keyword>
<dbReference type="EMBL" id="MDYQ01000190">
    <property type="protein sequence ID" value="PRP79260.1"/>
    <property type="molecule type" value="Genomic_DNA"/>
</dbReference>
<dbReference type="InterPro" id="IPR050843">
    <property type="entry name" value="Glycosyl_Hydrlase_38"/>
</dbReference>
<reference evidence="14 15" key="1">
    <citation type="journal article" date="2018" name="Genome Biol. Evol.">
        <title>Multiple Roots of Fruiting Body Formation in Amoebozoa.</title>
        <authorList>
            <person name="Hillmann F."/>
            <person name="Forbes G."/>
            <person name="Novohradska S."/>
            <person name="Ferling I."/>
            <person name="Riege K."/>
            <person name="Groth M."/>
            <person name="Westermann M."/>
            <person name="Marz M."/>
            <person name="Spaller T."/>
            <person name="Winckler T."/>
            <person name="Schaap P."/>
            <person name="Glockner G."/>
        </authorList>
    </citation>
    <scope>NUCLEOTIDE SEQUENCE [LARGE SCALE GENOMIC DNA]</scope>
    <source>
        <strain evidence="14 15">Jena</strain>
    </source>
</reference>
<proteinExistence type="inferred from homology"/>
<dbReference type="PANTHER" id="PTHR11607:SF3">
    <property type="entry name" value="LYSOSOMAL ALPHA-MANNOSIDASE"/>
    <property type="match status" value="1"/>
</dbReference>
<dbReference type="SMART" id="SM00872">
    <property type="entry name" value="Alpha-mann_mid"/>
    <property type="match status" value="1"/>
</dbReference>
<feature type="signal peptide" evidence="12">
    <location>
        <begin position="1"/>
        <end position="41"/>
    </location>
</feature>
<keyword evidence="11" id="KW-0472">Membrane</keyword>
<evidence type="ECO:0000256" key="7">
    <source>
        <dbReference type="ARBA" id="ARBA00023157"/>
    </source>
</evidence>
<dbReference type="Gene3D" id="2.60.40.1180">
    <property type="entry name" value="Golgi alpha-mannosidase II"/>
    <property type="match status" value="1"/>
</dbReference>
<evidence type="ECO:0000256" key="4">
    <source>
        <dbReference type="ARBA" id="ARBA00022723"/>
    </source>
</evidence>
<feature type="compositionally biased region" description="Basic and acidic residues" evidence="10">
    <location>
        <begin position="1096"/>
        <end position="1124"/>
    </location>
</feature>
<dbReference type="GO" id="GO:0004559">
    <property type="term" value="F:alpha-mannosidase activity"/>
    <property type="evidence" value="ECO:0007669"/>
    <property type="project" value="UniProtKB-EC"/>
</dbReference>
<organism evidence="14 15">
    <name type="scientific">Planoprotostelium fungivorum</name>
    <dbReference type="NCBI Taxonomy" id="1890364"/>
    <lineage>
        <taxon>Eukaryota</taxon>
        <taxon>Amoebozoa</taxon>
        <taxon>Evosea</taxon>
        <taxon>Variosea</taxon>
        <taxon>Cavosteliida</taxon>
        <taxon>Cavosteliaceae</taxon>
        <taxon>Planoprotostelium</taxon>
    </lineage>
</organism>
<dbReference type="CDD" id="cd00451">
    <property type="entry name" value="GH38N_AMII_euk"/>
    <property type="match status" value="1"/>
</dbReference>
<sequence>MEYADMYLSGSSVNFAHSGMREATWLKSSLILCLLLSTTIAEERLDIHIIPHSHCDPGWLKSFDGYYQESVKHILNNVLDTLSRDSSRTFNWAEISFFNMWWQEQSEERRSQWKRMVQSKQIEFIGGGYVQNDEAGSSLDIVINQVSDGHEWIQKNFGTRPRIAWQIDPFGHSSLTPSLFSQMGYEAMVINRIHHRLKGDYKSKKQMEFVWKASPSLGEEHSMFTHVLHTHYSAPDGFDWENYGWEMPRQKISDSNVEYKARDLINMLRARSQSYKTKHLLVAWGDDFKFANAQEQFSNMDQILKYINANADKLNADIKYSTLSRYFDAVKETTEKEKIKFPLYSETDFFPYADNDDSYWTGYYTSRAHSKSYHRRSIALIRNAETFYTMARSEIDKLSDKPQIDVQELQNDLVTANYVRNTSESNSDASQDLDLFAHHDGITGTARSDVVRDYLERMGRSQEKSKKVLKQSVETLLTHQGQRPPLKDNPELYEFSSAGEKCKPIVLTNSLGWNRINTVCVVSDGQSLSVWNDNTEVPSQISPVYLKDGDNVKEMPELNRNEICFEGDVSGLGIKTYFLCNNVKSEMSDVATVEIFDKAKQPGSKNKMMDDKAEMKIDNEYFTVTFGDKGFISGIVDKKSKKTYKVTTSYSEYQTNRGGAYIFIPSGDAQDVWNDMNQLHIFKATGPIMEEAILYFGRHNIIRVSLYNHRGTINERFISVKQNVKSSQPNRELVVRYSTELKTGTTFFTDNGIEMLARTGTGATQTRYYPMQSTAFMQDSSTAVQFTVLSRTVSGCTMNKEGSLEVMLHRSCHQDDGRGLSERMEDGAPVQNDHILLLEDLSLTEMRRQQMQLNHEHPLQILTSDPTEKESFLSKYRTEYHPLVEEGFPNNVHVYSLKYRDATSREIVLRLGHIYESSNANELAKSVNVDIQGLFREDSWTIDGITQKGLSLNEKVEKYVWPVDGTEKVSPLTDAILSAKRIKSGKQNSDEEGVFLSQDALELARKKKEQQEKLKHQQEANQTPAAAEEGATPREGNGRILLSVSDDVIIHPVEINTYLTALTPSAAFKQELVEKFSSSSTPVRPNRPVAKPQAAEPRKQQAQDRDRPRVDGKRANNVNDRGRLSGESGVSGNEVSTLFILTVVGVGLVLFSFLQLQRRRLRSYLACKYLVKWLLIRKIEGASQ</sequence>
<keyword evidence="11" id="KW-1133">Transmembrane helix</keyword>
<feature type="region of interest" description="Disordered" evidence="10">
    <location>
        <begin position="1077"/>
        <end position="1129"/>
    </location>
</feature>
<dbReference type="InParanoid" id="A0A2P6N5N2"/>
<dbReference type="GO" id="GO:0046872">
    <property type="term" value="F:metal ion binding"/>
    <property type="evidence" value="ECO:0007669"/>
    <property type="project" value="UniProtKB-KW"/>
</dbReference>
<comment type="catalytic activity">
    <reaction evidence="1">
        <text>Hydrolysis of terminal, non-reducing alpha-D-mannose residues in alpha-D-mannosides.</text>
        <dbReference type="EC" id="3.2.1.24"/>
    </reaction>
</comment>
<dbReference type="InterPro" id="IPR011682">
    <property type="entry name" value="Glyco_hydro_38_C"/>
</dbReference>
<feature type="chain" id="PRO_5015110189" description="Alpha-mannosidase" evidence="12">
    <location>
        <begin position="42"/>
        <end position="1184"/>
    </location>
</feature>
<evidence type="ECO:0000256" key="12">
    <source>
        <dbReference type="SAM" id="SignalP"/>
    </source>
</evidence>
<evidence type="ECO:0000256" key="3">
    <source>
        <dbReference type="ARBA" id="ARBA00012752"/>
    </source>
</evidence>
<keyword evidence="12" id="KW-0732">Signal</keyword>
<evidence type="ECO:0000256" key="8">
    <source>
        <dbReference type="ARBA" id="ARBA00023295"/>
    </source>
</evidence>
<dbReference type="InterPro" id="IPR011013">
    <property type="entry name" value="Gal_mutarotase_sf_dom"/>
</dbReference>
<gene>
    <name evidence="14" type="ORF">PROFUN_14243</name>
</gene>
<dbReference type="InterPro" id="IPR027291">
    <property type="entry name" value="Glyco_hydro_38_N_sf"/>
</dbReference>
<dbReference type="InterPro" id="IPR037094">
    <property type="entry name" value="Glyco_hydro_38_cen_sf"/>
</dbReference>
<keyword evidence="6 9" id="KW-0862">Zinc</keyword>
<dbReference type="Gene3D" id="2.70.98.30">
    <property type="entry name" value="Golgi alpha-mannosidase II, domain 4"/>
    <property type="match status" value="1"/>
</dbReference>
<evidence type="ECO:0000256" key="6">
    <source>
        <dbReference type="ARBA" id="ARBA00022833"/>
    </source>
</evidence>
<dbReference type="STRING" id="1890364.A0A2P6N5N2"/>
<keyword evidence="8 9" id="KW-0326">Glycosidase</keyword>
<dbReference type="Gene3D" id="2.60.40.1360">
    <property type="match status" value="1"/>
</dbReference>
<dbReference type="InterPro" id="IPR028995">
    <property type="entry name" value="Glyco_hydro_57/38_cen_sf"/>
</dbReference>
<dbReference type="OrthoDB" id="10261055at2759"/>
<dbReference type="AlphaFoldDB" id="A0A2P6N5N2"/>
<keyword evidence="7" id="KW-1015">Disulfide bond</keyword>
<evidence type="ECO:0000313" key="14">
    <source>
        <dbReference type="EMBL" id="PRP79260.1"/>
    </source>
</evidence>
<dbReference type="SUPFAM" id="SSF74650">
    <property type="entry name" value="Galactose mutarotase-like"/>
    <property type="match status" value="1"/>
</dbReference>
<dbReference type="Proteomes" id="UP000241769">
    <property type="component" value="Unassembled WGS sequence"/>
</dbReference>
<dbReference type="GO" id="GO:0006013">
    <property type="term" value="P:mannose metabolic process"/>
    <property type="evidence" value="ECO:0007669"/>
    <property type="project" value="InterPro"/>
</dbReference>
<dbReference type="GO" id="GO:0030246">
    <property type="term" value="F:carbohydrate binding"/>
    <property type="evidence" value="ECO:0007669"/>
    <property type="project" value="InterPro"/>
</dbReference>
<dbReference type="Gene3D" id="1.20.1270.50">
    <property type="entry name" value="Glycoside hydrolase family 38, central domain"/>
    <property type="match status" value="1"/>
</dbReference>
<comment type="caution">
    <text evidence="14">The sequence shown here is derived from an EMBL/GenBank/DDBJ whole genome shotgun (WGS) entry which is preliminary data.</text>
</comment>
<comment type="similarity">
    <text evidence="2 9">Belongs to the glycosyl hydrolase 38 family.</text>
</comment>
<feature type="domain" description="Glycoside hydrolase family 38 central" evidence="13">
    <location>
        <begin position="358"/>
        <end position="458"/>
    </location>
</feature>
<dbReference type="InterPro" id="IPR000602">
    <property type="entry name" value="Glyco_hydro_38_N"/>
</dbReference>
<keyword evidence="15" id="KW-1185">Reference proteome</keyword>
<comment type="cofactor">
    <cofactor evidence="9">
        <name>Zn(2+)</name>
        <dbReference type="ChEBI" id="CHEBI:29105"/>
    </cofactor>
    <text evidence="9">Binds 1 zinc ion per subunit.</text>
</comment>
<dbReference type="Pfam" id="PF01074">
    <property type="entry name" value="Glyco_hydro_38N"/>
    <property type="match status" value="1"/>
</dbReference>
<evidence type="ECO:0000256" key="5">
    <source>
        <dbReference type="ARBA" id="ARBA00022801"/>
    </source>
</evidence>
<dbReference type="SUPFAM" id="SSF88713">
    <property type="entry name" value="Glycoside hydrolase/deacetylase"/>
    <property type="match status" value="1"/>
</dbReference>
<dbReference type="Pfam" id="PF09261">
    <property type="entry name" value="Alpha-mann_mid"/>
    <property type="match status" value="1"/>
</dbReference>
<evidence type="ECO:0000259" key="13">
    <source>
        <dbReference type="SMART" id="SM00872"/>
    </source>
</evidence>
<evidence type="ECO:0000256" key="1">
    <source>
        <dbReference type="ARBA" id="ARBA00000365"/>
    </source>
</evidence>
<feature type="transmembrane region" description="Helical" evidence="11">
    <location>
        <begin position="1135"/>
        <end position="1154"/>
    </location>
</feature>
<keyword evidence="11" id="KW-0812">Transmembrane</keyword>
<dbReference type="InterPro" id="IPR015341">
    <property type="entry name" value="Glyco_hydro_38_cen"/>
</dbReference>
<dbReference type="EC" id="3.2.1.-" evidence="9"/>
<name>A0A2P6N5N2_9EUKA</name>
<evidence type="ECO:0000256" key="9">
    <source>
        <dbReference type="RuleBase" id="RU361199"/>
    </source>
</evidence>
<evidence type="ECO:0000256" key="10">
    <source>
        <dbReference type="SAM" id="MobiDB-lite"/>
    </source>
</evidence>
<dbReference type="Pfam" id="PF07748">
    <property type="entry name" value="Glyco_hydro_38C"/>
    <property type="match status" value="1"/>
</dbReference>